<proteinExistence type="predicted"/>
<protein>
    <submittedName>
        <fullName evidence="1">Uncharacterized protein</fullName>
    </submittedName>
</protein>
<evidence type="ECO:0000313" key="1">
    <source>
        <dbReference type="EMBL" id="AEI88190.1"/>
    </source>
</evidence>
<reference evidence="1" key="1">
    <citation type="submission" date="2010-05" db="EMBL/GenBank/DDBJ databases">
        <authorList>
            <person name="Carvalho C.A."/>
            <person name="Lingohr E.J."/>
            <person name="Kropinski A.M."/>
            <person name="Azeredo J.C."/>
        </authorList>
    </citation>
    <scope>NUCLEOTIDE SEQUENCE</scope>
</reference>
<name>H6SUC4_9CAUD</name>
<accession>H6SUC4</accession>
<dbReference type="EMBL" id="HM246721">
    <property type="protein sequence ID" value="AEI88190.1"/>
    <property type="molecule type" value="Genomic_DNA"/>
</dbReference>
<reference evidence="1" key="2">
    <citation type="journal article" date="2012" name="Virol. J.">
        <title>The genome and proteome of a Campylobacter coli bacteriophage vB_CcoM-IBB_35 reveal unusual features.</title>
        <authorList>
            <person name="Carvalho C.M."/>
            <person name="Kropinski A.M."/>
            <person name="Lingohr E.J."/>
            <person name="Santos S.B."/>
            <person name="King J."/>
            <person name="Azeredo J."/>
        </authorList>
    </citation>
    <scope>NUCLEOTIDE SEQUENCE</scope>
</reference>
<sequence length="35" mass="4197">MLSRKIRIDSFISDTRKRKKFINILNLFLLSIMNA</sequence>
<organism evidence="1">
    <name type="scientific">Campylobacter virus IBB35</name>
    <dbReference type="NCBI Taxonomy" id="1006972"/>
    <lineage>
        <taxon>Viruses</taxon>
        <taxon>Duplodnaviria</taxon>
        <taxon>Heunggongvirae</taxon>
        <taxon>Uroviricota</taxon>
        <taxon>Caudoviricetes</taxon>
        <taxon>Connertonviridae</taxon>
        <taxon>Firehammervirus</taxon>
    </lineage>
</organism>